<comment type="caution">
    <text evidence="1">The sequence shown here is derived from an EMBL/GenBank/DDBJ whole genome shotgun (WGS) entry which is preliminary data.</text>
</comment>
<sequence length="319" mass="35378">MATIKLPSLFSITGGIDPTHACFFSSESGAPESKIALDVKPRSLVGTKGSYSEIAKLTPDTTPDSNIQRVDGCFLPIEHEFLHVCGGLKFVNTIDSINSNNPEVIEKTKAYYASQAAQDSIDEIAKRTVVRFLNGSPLFRNARAINIKLIVNYDGDTFTHDVDHDLSFDDDLPNYAQSLANRISKALKGNIKDLLTLTYEYIVEVGAGQEVYPSEEFAEGEDGKILFRVQKEQAGLHTQKVGNALRTIDTWYEENTSHPIPVDPFGPDKKFGRLNRRSNNVFSHFEKMLSEKELTQHEHCYLTASIIRGGVYSGKGKNG</sequence>
<protein>
    <submittedName>
        <fullName evidence="1">Type I-F CRISPR-associated protein Cas7f/Csy3</fullName>
    </submittedName>
</protein>
<evidence type="ECO:0000313" key="2">
    <source>
        <dbReference type="Proteomes" id="UP001595897"/>
    </source>
</evidence>
<dbReference type="InterPro" id="IPR013399">
    <property type="entry name" value="CRISPR-assoc_prot_Csy3"/>
</dbReference>
<evidence type="ECO:0000313" key="1">
    <source>
        <dbReference type="EMBL" id="MFC4700967.1"/>
    </source>
</evidence>
<dbReference type="EMBL" id="JBHSGU010000005">
    <property type="protein sequence ID" value="MFC4700967.1"/>
    <property type="molecule type" value="Genomic_DNA"/>
</dbReference>
<dbReference type="RefSeq" id="WP_382408989.1">
    <property type="nucleotide sequence ID" value="NZ_JBHSGU010000005.1"/>
</dbReference>
<dbReference type="Pfam" id="PF09615">
    <property type="entry name" value="Cas_Csy3"/>
    <property type="match status" value="1"/>
</dbReference>
<dbReference type="Proteomes" id="UP001595897">
    <property type="component" value="Unassembled WGS sequence"/>
</dbReference>
<organism evidence="1 2">
    <name type="scientific">Glaciecola siphonariae</name>
    <dbReference type="NCBI Taxonomy" id="521012"/>
    <lineage>
        <taxon>Bacteria</taxon>
        <taxon>Pseudomonadati</taxon>
        <taxon>Pseudomonadota</taxon>
        <taxon>Gammaproteobacteria</taxon>
        <taxon>Alteromonadales</taxon>
        <taxon>Alteromonadaceae</taxon>
        <taxon>Glaciecola</taxon>
    </lineage>
</organism>
<keyword evidence="2" id="KW-1185">Reference proteome</keyword>
<reference evidence="2" key="1">
    <citation type="journal article" date="2019" name="Int. J. Syst. Evol. Microbiol.">
        <title>The Global Catalogue of Microorganisms (GCM) 10K type strain sequencing project: providing services to taxonomists for standard genome sequencing and annotation.</title>
        <authorList>
            <consortium name="The Broad Institute Genomics Platform"/>
            <consortium name="The Broad Institute Genome Sequencing Center for Infectious Disease"/>
            <person name="Wu L."/>
            <person name="Ma J."/>
        </authorList>
    </citation>
    <scope>NUCLEOTIDE SEQUENCE [LARGE SCALE GENOMIC DNA]</scope>
    <source>
        <strain evidence="2">KACC 12507</strain>
    </source>
</reference>
<accession>A0ABV9LWP2</accession>
<name>A0ABV9LWP2_9ALTE</name>
<proteinExistence type="predicted"/>
<gene>
    <name evidence="1" type="ORF">ACFO4O_12410</name>
</gene>